<dbReference type="GO" id="GO:0000774">
    <property type="term" value="F:adenyl-nucleotide exchange factor activity"/>
    <property type="evidence" value="ECO:0007669"/>
    <property type="project" value="EnsemblFungi"/>
</dbReference>
<comment type="subcellular location">
    <subcellularLocation>
        <location evidence="1">Endoplasmic reticulum lumen</location>
    </subcellularLocation>
</comment>
<protein>
    <submittedName>
        <fullName evidence="8">ADR128Cp</fullName>
    </submittedName>
</protein>
<dbReference type="OMA" id="DYGQQNI"/>
<dbReference type="GO" id="GO:0005886">
    <property type="term" value="C:plasma membrane"/>
    <property type="evidence" value="ECO:0000318"/>
    <property type="project" value="GO_Central"/>
</dbReference>
<evidence type="ECO:0000256" key="6">
    <source>
        <dbReference type="SAM" id="MobiDB-lite"/>
    </source>
</evidence>
<dbReference type="RefSeq" id="NP_984224.1">
    <property type="nucleotide sequence ID" value="NM_209577.1"/>
</dbReference>
<dbReference type="GO" id="GO:0031204">
    <property type="term" value="P:post-translational protein targeting to membrane, translocation"/>
    <property type="evidence" value="ECO:0007669"/>
    <property type="project" value="EnsemblFungi"/>
</dbReference>
<keyword evidence="4" id="KW-0067">ATP-binding</keyword>
<dbReference type="InterPro" id="IPR013126">
    <property type="entry name" value="Hsp_70_fam"/>
</dbReference>
<dbReference type="Gene3D" id="1.20.1270.10">
    <property type="match status" value="1"/>
</dbReference>
<accession>Q759Z5</accession>
<dbReference type="PRINTS" id="PR00301">
    <property type="entry name" value="HEATSHOCK70"/>
</dbReference>
<organism evidence="8 9">
    <name type="scientific">Eremothecium gossypii (strain ATCC 10895 / CBS 109.51 / FGSC 9923 / NRRL Y-1056)</name>
    <name type="common">Yeast</name>
    <name type="synonym">Ashbya gossypii</name>
    <dbReference type="NCBI Taxonomy" id="284811"/>
    <lineage>
        <taxon>Eukaryota</taxon>
        <taxon>Fungi</taxon>
        <taxon>Dikarya</taxon>
        <taxon>Ascomycota</taxon>
        <taxon>Saccharomycotina</taxon>
        <taxon>Saccharomycetes</taxon>
        <taxon>Saccharomycetales</taxon>
        <taxon>Saccharomycetaceae</taxon>
        <taxon>Eremothecium</taxon>
    </lineage>
</organism>
<dbReference type="InParanoid" id="Q759Z5"/>
<dbReference type="GO" id="GO:0051082">
    <property type="term" value="F:unfolded protein binding"/>
    <property type="evidence" value="ECO:0007669"/>
    <property type="project" value="EnsemblFungi"/>
</dbReference>
<dbReference type="PANTHER" id="PTHR45639:SF3">
    <property type="entry name" value="HYPOXIA UP-REGULATED PROTEIN 1"/>
    <property type="match status" value="1"/>
</dbReference>
<feature type="signal peptide" evidence="7">
    <location>
        <begin position="1"/>
        <end position="20"/>
    </location>
</feature>
<sequence length="867" mass="94926">MKLGKVALVWLAGALHGTAAAGALLGVDYGQQFGKAVVVAPGAPLEIVLTPEAKRKDENGVCVREVMGRVERAYGSAASAAAARQPESALLHTKGLLGRRAAEELGWWRRGHPGVQVADTGRGGVGFAVVGETVSAEETVAMALQQYVRRAEELVAEKRARDKVTQLALTVPEYFAVEQRNALLDAAALVPAEQTYLVSEGLSVAVDFALKGAFEAGRAYHYVVYDAGAGSAKATLVTIAQPAEGPLRVELVGFGHSKAVSGARFTQTIADIIEERFLAAQPALRAAQLEASARSRTKVLQAAERAKLILSVNSEAPVSIESLFEDIDFKTVLHREEVEKRMAPVLDLVCSPIEEALAGQFGPVRVSVDQLDAVILTGGSSRVPSVQDRLAKCVGEALISKSVNADEAAVNGVAIRGAQLSKIFRTRPLEVIDRSIYAYGAKVVGQDAPIEIFPVGSVYPATASVRLPASQDDFTDALELELYEGERLFKKLSVRQTKDKFTQELCPMGVTYNATFGLNANRIPVPVKVEALCWGNPEVVTDQEDTADALPQKVKSVKLDVKETYTYLEPLRNKALTEAKIRLSKWDRAEEEELRKQDLLNSLESLIYSTREWLETPEVLDNGAHDYVEKLTELVSTNLEWLDYESSNATFDDINNRLQEIMSLYKLLSHYLSIDAKVLDLPVFELLRKNVSEAISTFNAFDDTAVAQANELEDNFNSLGLNVTREYTKLKVPKNLQYNSTFAESELAALGKILSELEPILTPDAFDTIDREQLVKLFMKSEGHLNSIEEMQKFRERAHAYRLRELNSLYTRKLRAAKRKEEKSKEAASSSTTDFADEAKATSTQQPADASTSSADSSTSDIDHDEL</sequence>
<dbReference type="InterPro" id="IPR018181">
    <property type="entry name" value="Heat_shock_70_CS"/>
</dbReference>
<evidence type="ECO:0000256" key="4">
    <source>
        <dbReference type="ARBA" id="ARBA00022840"/>
    </source>
</evidence>
<dbReference type="GO" id="GO:0005524">
    <property type="term" value="F:ATP binding"/>
    <property type="evidence" value="ECO:0007669"/>
    <property type="project" value="UniProtKB-KW"/>
</dbReference>
<feature type="chain" id="PRO_5004286515" evidence="7">
    <location>
        <begin position="21"/>
        <end position="867"/>
    </location>
</feature>
<evidence type="ECO:0000256" key="5">
    <source>
        <dbReference type="ARBA" id="ARBA00023186"/>
    </source>
</evidence>
<dbReference type="eggNOG" id="KOG0104">
    <property type="taxonomic scope" value="Eukaryota"/>
</dbReference>
<dbReference type="Gene3D" id="3.30.420.40">
    <property type="match status" value="2"/>
</dbReference>
<dbReference type="GeneID" id="4620385"/>
<feature type="compositionally biased region" description="Low complexity" evidence="6">
    <location>
        <begin position="841"/>
        <end position="860"/>
    </location>
</feature>
<keyword evidence="5" id="KW-0143">Chaperone</keyword>
<dbReference type="AlphaFoldDB" id="Q759Z5"/>
<dbReference type="GO" id="GO:0042026">
    <property type="term" value="P:protein refolding"/>
    <property type="evidence" value="ECO:0000318"/>
    <property type="project" value="GO_Central"/>
</dbReference>
<proteinExistence type="predicted"/>
<dbReference type="GO" id="GO:0016887">
    <property type="term" value="F:ATP hydrolysis activity"/>
    <property type="evidence" value="ECO:0000318"/>
    <property type="project" value="GO_Central"/>
</dbReference>
<reference evidence="8 9" key="1">
    <citation type="journal article" date="2004" name="Science">
        <title>The Ashbya gossypii genome as a tool for mapping the ancient Saccharomyces cerevisiae genome.</title>
        <authorList>
            <person name="Dietrich F.S."/>
            <person name="Voegeli S."/>
            <person name="Brachat S."/>
            <person name="Lerch A."/>
            <person name="Gates K."/>
            <person name="Steiner S."/>
            <person name="Mohr C."/>
            <person name="Pohlmann R."/>
            <person name="Luedi P."/>
            <person name="Choi S."/>
            <person name="Wing R.A."/>
            <person name="Flavier A."/>
            <person name="Gaffney T.D."/>
            <person name="Philippsen P."/>
        </authorList>
    </citation>
    <scope>NUCLEOTIDE SEQUENCE [LARGE SCALE GENOMIC DNA]</scope>
    <source>
        <strain evidence="9">ATCC 10895 / CBS 109.51 / FGSC 9923 / NRRL Y-1056</strain>
    </source>
</reference>
<dbReference type="EMBL" id="AE016817">
    <property type="protein sequence ID" value="AAS52048.1"/>
    <property type="molecule type" value="Genomic_DNA"/>
</dbReference>
<gene>
    <name evidence="8" type="ORF">AGOS_ADR128C</name>
</gene>
<evidence type="ECO:0000313" key="9">
    <source>
        <dbReference type="Proteomes" id="UP000000591"/>
    </source>
</evidence>
<dbReference type="PANTHER" id="PTHR45639">
    <property type="entry name" value="HSC70CB, ISOFORM G-RELATED"/>
    <property type="match status" value="1"/>
</dbReference>
<evidence type="ECO:0000256" key="7">
    <source>
        <dbReference type="SAM" id="SignalP"/>
    </source>
</evidence>
<dbReference type="KEGG" id="ago:AGOS_ADR128C"/>
<dbReference type="GO" id="GO:0006986">
    <property type="term" value="P:response to unfolded protein"/>
    <property type="evidence" value="ECO:0007669"/>
    <property type="project" value="EnsemblFungi"/>
</dbReference>
<dbReference type="GO" id="GO:0031072">
    <property type="term" value="F:heat shock protein binding"/>
    <property type="evidence" value="ECO:0000318"/>
    <property type="project" value="GO_Central"/>
</dbReference>
<evidence type="ECO:0000313" key="8">
    <source>
        <dbReference type="EMBL" id="AAS52048.1"/>
    </source>
</evidence>
<dbReference type="GO" id="GO:0005788">
    <property type="term" value="C:endoplasmic reticulum lumen"/>
    <property type="evidence" value="ECO:0007669"/>
    <property type="project" value="UniProtKB-SubCell"/>
</dbReference>
<dbReference type="SUPFAM" id="SSF53067">
    <property type="entry name" value="Actin-like ATPase domain"/>
    <property type="match status" value="2"/>
</dbReference>
<dbReference type="HOGENOM" id="CLU_005965_5_0_1"/>
<evidence type="ECO:0000256" key="3">
    <source>
        <dbReference type="ARBA" id="ARBA00022741"/>
    </source>
</evidence>
<dbReference type="Gene3D" id="3.30.30.30">
    <property type="match status" value="1"/>
</dbReference>
<dbReference type="Pfam" id="PF00012">
    <property type="entry name" value="HSP70"/>
    <property type="match status" value="1"/>
</dbReference>
<dbReference type="InterPro" id="IPR043129">
    <property type="entry name" value="ATPase_NBD"/>
</dbReference>
<dbReference type="Proteomes" id="UP000000591">
    <property type="component" value="Chromosome IV"/>
</dbReference>
<dbReference type="PROSITE" id="PS01036">
    <property type="entry name" value="HSP70_3"/>
    <property type="match status" value="1"/>
</dbReference>
<dbReference type="OrthoDB" id="10262720at2759"/>
<keyword evidence="2 7" id="KW-0732">Signal</keyword>
<dbReference type="STRING" id="284811.Q759Z5"/>
<dbReference type="SUPFAM" id="SSF100934">
    <property type="entry name" value="Heat shock protein 70kD (HSP70), C-terminal subdomain"/>
    <property type="match status" value="1"/>
</dbReference>
<dbReference type="FunCoup" id="Q759Z5">
    <property type="interactions" value="240"/>
</dbReference>
<keyword evidence="3" id="KW-0547">Nucleotide-binding</keyword>
<dbReference type="InterPro" id="IPR029048">
    <property type="entry name" value="HSP70_C_sf"/>
</dbReference>
<dbReference type="GO" id="GO:0005829">
    <property type="term" value="C:cytosol"/>
    <property type="evidence" value="ECO:0000318"/>
    <property type="project" value="GO_Central"/>
</dbReference>
<dbReference type="GO" id="GO:0005634">
    <property type="term" value="C:nucleus"/>
    <property type="evidence" value="ECO:0000318"/>
    <property type="project" value="GO_Central"/>
</dbReference>
<reference evidence="9" key="2">
    <citation type="journal article" date="2013" name="G3 (Bethesda)">
        <title>Genomes of Ashbya fungi isolated from insects reveal four mating-type loci, numerous translocations, lack of transposons, and distinct gene duplications.</title>
        <authorList>
            <person name="Dietrich F.S."/>
            <person name="Voegeli S."/>
            <person name="Kuo S."/>
            <person name="Philippsen P."/>
        </authorList>
    </citation>
    <scope>GENOME REANNOTATION</scope>
    <source>
        <strain evidence="9">ATCC 10895 / CBS 109.51 / FGSC 9923 / NRRL Y-1056</strain>
    </source>
</reference>
<evidence type="ECO:0000256" key="2">
    <source>
        <dbReference type="ARBA" id="ARBA00022729"/>
    </source>
</evidence>
<feature type="region of interest" description="Disordered" evidence="6">
    <location>
        <begin position="817"/>
        <end position="867"/>
    </location>
</feature>
<keyword evidence="9" id="KW-1185">Reference proteome</keyword>
<dbReference type="CDD" id="cd10230">
    <property type="entry name" value="ASKHA_NBD_HSP70_HYOU1"/>
    <property type="match status" value="1"/>
</dbReference>
<name>Q759Z5_EREGS</name>
<dbReference type="Gene3D" id="3.90.640.10">
    <property type="entry name" value="Actin, Chain A, domain 4"/>
    <property type="match status" value="1"/>
</dbReference>
<dbReference type="GO" id="GO:0044183">
    <property type="term" value="F:protein folding chaperone"/>
    <property type="evidence" value="ECO:0000318"/>
    <property type="project" value="GO_Central"/>
</dbReference>
<dbReference type="GO" id="GO:0140662">
    <property type="term" value="F:ATP-dependent protein folding chaperone"/>
    <property type="evidence" value="ECO:0007669"/>
    <property type="project" value="InterPro"/>
</dbReference>
<dbReference type="GO" id="GO:0005737">
    <property type="term" value="C:cytoplasm"/>
    <property type="evidence" value="ECO:0000318"/>
    <property type="project" value="GO_Central"/>
</dbReference>
<evidence type="ECO:0000256" key="1">
    <source>
        <dbReference type="ARBA" id="ARBA00004319"/>
    </source>
</evidence>